<evidence type="ECO:0000313" key="2">
    <source>
        <dbReference type="EMBL" id="CAI3541177.1"/>
    </source>
</evidence>
<dbReference type="RefSeq" id="WP_210887993.1">
    <property type="nucleotide sequence ID" value="NZ_CAKJVE010000001.1"/>
</dbReference>
<gene>
    <name evidence="2" type="ORF">CNEO2_1230005</name>
    <name evidence="1" type="ORF">CNEO_10026</name>
</gene>
<dbReference type="Proteomes" id="UP000789738">
    <property type="component" value="Unassembled WGS sequence"/>
</dbReference>
<reference evidence="1" key="1">
    <citation type="submission" date="2021-10" db="EMBL/GenBank/DDBJ databases">
        <authorList>
            <person name="Mesa V."/>
        </authorList>
    </citation>
    <scope>NUCLEOTIDE SEQUENCE</scope>
    <source>
        <strain evidence="1">CC3_PB</strain>
    </source>
</reference>
<evidence type="ECO:0000313" key="3">
    <source>
        <dbReference type="Proteomes" id="UP000789738"/>
    </source>
</evidence>
<comment type="caution">
    <text evidence="1">The sequence shown here is derived from an EMBL/GenBank/DDBJ whole genome shotgun (WGS) entry which is preliminary data.</text>
</comment>
<sequence length="251" mass="29030">MNNKIIYGAPGTGKTHGYFYPTIKGWKGKVIAVTCINREIEGFKSFNLDDPRLTTMIINKTTNLDLLEEIFSYNKILLVKISDVDPFGNNDSLKNIIKYLLINMGDFENPLLAIDEFFNFNLSEKYRKESLLLSLLKSDKITTLFIVQDLKQIADLYDDNYTNIVNLCEIISTRRLEDYSGELRVRFPNILHKYLAEQADKHLISLNLYIVDLLTKCMNQLTEKNNHNIEKQNLIKIISEGQEVIILDPEQ</sequence>
<accession>A0AA86JAI7</accession>
<dbReference type="InterPro" id="IPR008651">
    <property type="entry name" value="Uncharacterised_HicB"/>
</dbReference>
<protein>
    <submittedName>
        <fullName evidence="1">Uncharacterized protein</fullName>
    </submittedName>
</protein>
<dbReference type="Pfam" id="PF05534">
    <property type="entry name" value="HicB"/>
    <property type="match status" value="1"/>
</dbReference>
<proteinExistence type="predicted"/>
<organism evidence="1 3">
    <name type="scientific">Clostridium neonatale</name>
    <dbReference type="NCBI Taxonomy" id="137838"/>
    <lineage>
        <taxon>Bacteria</taxon>
        <taxon>Bacillati</taxon>
        <taxon>Bacillota</taxon>
        <taxon>Clostridia</taxon>
        <taxon>Eubacteriales</taxon>
        <taxon>Clostridiaceae</taxon>
        <taxon>Clostridium</taxon>
    </lineage>
</organism>
<evidence type="ECO:0000313" key="1">
    <source>
        <dbReference type="EMBL" id="CAG9701492.1"/>
    </source>
</evidence>
<dbReference type="EMBL" id="CAKJVE010000001">
    <property type="protein sequence ID" value="CAG9701492.1"/>
    <property type="molecule type" value="Genomic_DNA"/>
</dbReference>
<reference evidence="2" key="2">
    <citation type="submission" date="2022-10" db="EMBL/GenBank/DDBJ databases">
        <authorList>
            <person name="Aires J."/>
            <person name="Mesa V."/>
        </authorList>
    </citation>
    <scope>NUCLEOTIDE SEQUENCE</scope>
    <source>
        <strain evidence="2">Clostridium neonatale JD116</strain>
    </source>
</reference>
<dbReference type="AlphaFoldDB" id="A0AA86JAI7"/>
<dbReference type="Proteomes" id="UP001189143">
    <property type="component" value="Unassembled WGS sequence"/>
</dbReference>
<dbReference type="EMBL" id="CAMTCP010000026">
    <property type="protein sequence ID" value="CAI3541177.1"/>
    <property type="molecule type" value="Genomic_DNA"/>
</dbReference>
<name>A0AA86JAI7_9CLOT</name>